<evidence type="ECO:0000259" key="2">
    <source>
        <dbReference type="PROSITE" id="PS50181"/>
    </source>
</evidence>
<evidence type="ECO:0000256" key="1">
    <source>
        <dbReference type="SAM" id="MobiDB-lite"/>
    </source>
</evidence>
<dbReference type="PROSITE" id="PS50181">
    <property type="entry name" value="FBOX"/>
    <property type="match status" value="1"/>
</dbReference>
<keyword evidence="4" id="KW-1185">Reference proteome</keyword>
<reference evidence="3 4" key="1">
    <citation type="submission" date="2016-03" db="EMBL/GenBank/DDBJ databases">
        <authorList>
            <person name="Ploux O."/>
        </authorList>
    </citation>
    <scope>NUCLEOTIDE SEQUENCE [LARGE SCALE GENOMIC DNA]</scope>
    <source>
        <strain evidence="3 4">UAMH 11012</strain>
    </source>
</reference>
<name>A0A1L7XAS5_9HELO</name>
<accession>A0A1L7XAS5</accession>
<dbReference type="STRING" id="576137.A0A1L7XAS5"/>
<dbReference type="InterPro" id="IPR001810">
    <property type="entry name" value="F-box_dom"/>
</dbReference>
<feature type="compositionally biased region" description="Low complexity" evidence="1">
    <location>
        <begin position="489"/>
        <end position="503"/>
    </location>
</feature>
<proteinExistence type="predicted"/>
<feature type="compositionally biased region" description="Acidic residues" evidence="1">
    <location>
        <begin position="474"/>
        <end position="488"/>
    </location>
</feature>
<gene>
    <name evidence="3" type="ORF">PAC_12019</name>
</gene>
<dbReference type="Proteomes" id="UP000184330">
    <property type="component" value="Unassembled WGS sequence"/>
</dbReference>
<feature type="region of interest" description="Disordered" evidence="1">
    <location>
        <begin position="470"/>
        <end position="515"/>
    </location>
</feature>
<evidence type="ECO:0000313" key="3">
    <source>
        <dbReference type="EMBL" id="CZR62122.1"/>
    </source>
</evidence>
<feature type="domain" description="F-box" evidence="2">
    <location>
        <begin position="12"/>
        <end position="61"/>
    </location>
</feature>
<protein>
    <recommendedName>
        <fullName evidence="2">F-box domain-containing protein</fullName>
    </recommendedName>
</protein>
<dbReference type="EMBL" id="FJOG01000020">
    <property type="protein sequence ID" value="CZR62122.1"/>
    <property type="molecule type" value="Genomic_DNA"/>
</dbReference>
<sequence>MDTYMVDGDNAQSPLTSIPLEVLLQVTSHLTTPEYGSLRRTCKAIEASLFNAFSREFFTKRQFMLTEFSLQALVDISKSRLSTSMKHVILGLERPYSNSFSHITRPSGNQTDPDLQQNGLLQEYVGHMVLISTGQDVEMLAEAFSNLGNLDRIEIRDFYSRTRRRDYPNIEWKSYGVSTFEQITGSQLERPRRTHIFGSRSDELPERLSRIFLNTLRALGKADARPKHFEVILRETSLHDHAFIIPKYTEHLVQPVLANLRTLFLDINCDSPVVRVEADNQPRQCPSYLLRIFLSKVTDLEYLRLNFHSYPRDSSNDFLLWLAMQVPTPTPNGPSRTLYPNAPLPVEFHNLQQLDIGMTAINPELMVEIVRKYRATLRSISFHKVSLWQTEPVQRGEKVDLWGEFFAKLSKLYLNLSRVNMSFLSQVLLGPERIQQIQFEGSRVPAIRKWAGTDIQSGLRDFISEIKVDRSGDVDSENSESDDSDSELSDSFPPRNPSRFFPRGISRARARNPVV</sequence>
<feature type="compositionally biased region" description="Basic residues" evidence="1">
    <location>
        <begin position="506"/>
        <end position="515"/>
    </location>
</feature>
<dbReference type="AlphaFoldDB" id="A0A1L7XAS5"/>
<organism evidence="3 4">
    <name type="scientific">Phialocephala subalpina</name>
    <dbReference type="NCBI Taxonomy" id="576137"/>
    <lineage>
        <taxon>Eukaryota</taxon>
        <taxon>Fungi</taxon>
        <taxon>Dikarya</taxon>
        <taxon>Ascomycota</taxon>
        <taxon>Pezizomycotina</taxon>
        <taxon>Leotiomycetes</taxon>
        <taxon>Helotiales</taxon>
        <taxon>Mollisiaceae</taxon>
        <taxon>Phialocephala</taxon>
        <taxon>Phialocephala fortinii species complex</taxon>
    </lineage>
</organism>
<dbReference type="OrthoDB" id="5279008at2759"/>
<evidence type="ECO:0000313" key="4">
    <source>
        <dbReference type="Proteomes" id="UP000184330"/>
    </source>
</evidence>